<feature type="chain" id="PRO_5010722362" description="Secreted protein" evidence="1">
    <location>
        <begin position="20"/>
        <end position="97"/>
    </location>
</feature>
<dbReference type="EMBL" id="MXAN01000015">
    <property type="protein sequence ID" value="OPH38427.1"/>
    <property type="molecule type" value="Genomic_DNA"/>
</dbReference>
<proteinExistence type="predicted"/>
<sequence length="97" mass="11301">MKKPLILLALLFTATRIQAAPKNEIPTVFQGKWVEAGESCEEYQNGETTRWWSIKQHKISQYRASCTLDKVFTATPQQLRAKWHHEEIDDNDDDQII</sequence>
<evidence type="ECO:0008006" key="4">
    <source>
        <dbReference type="Google" id="ProtNLM"/>
    </source>
</evidence>
<feature type="signal peptide" evidence="1">
    <location>
        <begin position="1"/>
        <end position="19"/>
    </location>
</feature>
<dbReference type="AlphaFoldDB" id="A0A1V4H0N5"/>
<gene>
    <name evidence="2" type="ORF">B5J94_03125</name>
</gene>
<comment type="caution">
    <text evidence="2">The sequence shown here is derived from an EMBL/GenBank/DDBJ whole genome shotgun (WGS) entry which is preliminary data.</text>
</comment>
<name>A0A1V4H0N5_MORLA</name>
<dbReference type="RefSeq" id="WP_062498307.1">
    <property type="nucleotide sequence ID" value="NZ_MXAN01000015.1"/>
</dbReference>
<dbReference type="Proteomes" id="UP000191025">
    <property type="component" value="Unassembled WGS sequence"/>
</dbReference>
<reference evidence="3" key="1">
    <citation type="submission" date="2017-03" db="EMBL/GenBank/DDBJ databases">
        <title>Draft genome sequence of Moraxella equi CCUG 4950T type strain.</title>
        <authorList>
            <person name="Salva-Serra F."/>
            <person name="Engstrom-Jakobsson H."/>
            <person name="Thorell K."/>
            <person name="Jaen-Luchoro D."/>
            <person name="Gonzales-Siles L."/>
            <person name="Karlsson R."/>
            <person name="Yazdan S."/>
            <person name="Boulund F."/>
            <person name="Johnning A."/>
            <person name="Engstrand L."/>
            <person name="Kristiansson E."/>
            <person name="Moore E."/>
        </authorList>
    </citation>
    <scope>NUCLEOTIDE SEQUENCE [LARGE SCALE GENOMIC DNA]</scope>
    <source>
        <strain evidence="3">CCUG 4441</strain>
    </source>
</reference>
<evidence type="ECO:0000313" key="2">
    <source>
        <dbReference type="EMBL" id="OPH38427.1"/>
    </source>
</evidence>
<organism evidence="2 3">
    <name type="scientific">Moraxella lacunata</name>
    <dbReference type="NCBI Taxonomy" id="477"/>
    <lineage>
        <taxon>Bacteria</taxon>
        <taxon>Pseudomonadati</taxon>
        <taxon>Pseudomonadota</taxon>
        <taxon>Gammaproteobacteria</taxon>
        <taxon>Moraxellales</taxon>
        <taxon>Moraxellaceae</taxon>
        <taxon>Moraxella</taxon>
    </lineage>
</organism>
<keyword evidence="1" id="KW-0732">Signal</keyword>
<protein>
    <recommendedName>
        <fullName evidence="4">Secreted protein</fullName>
    </recommendedName>
</protein>
<accession>A0A1V4H0N5</accession>
<evidence type="ECO:0000256" key="1">
    <source>
        <dbReference type="SAM" id="SignalP"/>
    </source>
</evidence>
<evidence type="ECO:0000313" key="3">
    <source>
        <dbReference type="Proteomes" id="UP000191025"/>
    </source>
</evidence>